<feature type="transmembrane region" description="Helical" evidence="2">
    <location>
        <begin position="115"/>
        <end position="135"/>
    </location>
</feature>
<keyword evidence="2" id="KW-1133">Transmembrane helix</keyword>
<comment type="caution">
    <text evidence="3">The sequence shown here is derived from an EMBL/GenBank/DDBJ whole genome shotgun (WGS) entry which is preliminary data.</text>
</comment>
<feature type="transmembrane region" description="Helical" evidence="2">
    <location>
        <begin position="81"/>
        <end position="103"/>
    </location>
</feature>
<gene>
    <name evidence="3" type="ORF">HNR11_001647</name>
</gene>
<dbReference type="Proteomes" id="UP000560069">
    <property type="component" value="Unassembled WGS sequence"/>
</dbReference>
<feature type="region of interest" description="Disordered" evidence="1">
    <location>
        <begin position="1"/>
        <end position="40"/>
    </location>
</feature>
<evidence type="ECO:0000256" key="2">
    <source>
        <dbReference type="SAM" id="Phobius"/>
    </source>
</evidence>
<keyword evidence="2" id="KW-0472">Membrane</keyword>
<evidence type="ECO:0000313" key="4">
    <source>
        <dbReference type="Proteomes" id="UP000560069"/>
    </source>
</evidence>
<evidence type="ECO:0000313" key="3">
    <source>
        <dbReference type="EMBL" id="NYJ17113.1"/>
    </source>
</evidence>
<dbReference type="RefSeq" id="WP_179441901.1">
    <property type="nucleotide sequence ID" value="NZ_BAAALK010000002.1"/>
</dbReference>
<keyword evidence="2" id="KW-0812">Transmembrane</keyword>
<organism evidence="3 4">
    <name type="scientific">Nesterenkonia sandarakina</name>
    <dbReference type="NCBI Taxonomy" id="272918"/>
    <lineage>
        <taxon>Bacteria</taxon>
        <taxon>Bacillati</taxon>
        <taxon>Actinomycetota</taxon>
        <taxon>Actinomycetes</taxon>
        <taxon>Micrococcales</taxon>
        <taxon>Micrococcaceae</taxon>
        <taxon>Nesterenkonia</taxon>
    </lineage>
</organism>
<dbReference type="EMBL" id="JACCFQ010000001">
    <property type="protein sequence ID" value="NYJ17113.1"/>
    <property type="molecule type" value="Genomic_DNA"/>
</dbReference>
<keyword evidence="4" id="KW-1185">Reference proteome</keyword>
<feature type="compositionally biased region" description="Pro residues" evidence="1">
    <location>
        <begin position="1"/>
        <end position="23"/>
    </location>
</feature>
<dbReference type="AlphaFoldDB" id="A0A7Z0E8X1"/>
<sequence>MPQPTEPPQTPQTPAPPQPPQPRTPGSAVGRVPVHGPQSVPTVREALLTREQAADHARSAGQDSDQRSHAVRCLIRAQLRLALTLGVGFFCTVVLIALLLVSTGVGELTVWGVPLAWAVPGVGFFPVLLGLAYWYRRRAEANERLWAETLGLQVKQAGR</sequence>
<protein>
    <submittedName>
        <fullName evidence="3">Uncharacterized protein</fullName>
    </submittedName>
</protein>
<accession>A0A7Z0E8X1</accession>
<evidence type="ECO:0000256" key="1">
    <source>
        <dbReference type="SAM" id="MobiDB-lite"/>
    </source>
</evidence>
<proteinExistence type="predicted"/>
<reference evidence="3 4" key="1">
    <citation type="submission" date="2020-07" db="EMBL/GenBank/DDBJ databases">
        <title>Sequencing the genomes of 1000 actinobacteria strains.</title>
        <authorList>
            <person name="Klenk H.-P."/>
        </authorList>
    </citation>
    <scope>NUCLEOTIDE SEQUENCE [LARGE SCALE GENOMIC DNA]</scope>
    <source>
        <strain evidence="3 4">DSM 15664</strain>
    </source>
</reference>
<name>A0A7Z0E8X1_9MICC</name>